<dbReference type="InterPro" id="IPR003599">
    <property type="entry name" value="Ig_sub"/>
</dbReference>
<dbReference type="FunFam" id="2.60.120.920:FF:000004">
    <property type="entry name" value="Butyrophilin subfamily 1 member A1"/>
    <property type="match status" value="1"/>
</dbReference>
<dbReference type="SUPFAM" id="SSF48726">
    <property type="entry name" value="Immunoglobulin"/>
    <property type="match status" value="3"/>
</dbReference>
<dbReference type="InterPro" id="IPR006574">
    <property type="entry name" value="PRY"/>
</dbReference>
<feature type="transmembrane region" description="Helical" evidence="11">
    <location>
        <begin position="252"/>
        <end position="272"/>
    </location>
</feature>
<dbReference type="Pfam" id="PF07686">
    <property type="entry name" value="V-set"/>
    <property type="match status" value="1"/>
</dbReference>
<evidence type="ECO:0000256" key="8">
    <source>
        <dbReference type="ARBA" id="ARBA00023180"/>
    </source>
</evidence>
<dbReference type="SMART" id="SM00589">
    <property type="entry name" value="PRY"/>
    <property type="match status" value="2"/>
</dbReference>
<accession>A0A7M4ELM3</accession>
<keyword evidence="3 11" id="KW-0812">Transmembrane</keyword>
<name>A0A7M4ELM3_CROPO</name>
<evidence type="ECO:0000256" key="3">
    <source>
        <dbReference type="ARBA" id="ARBA00022692"/>
    </source>
</evidence>
<dbReference type="FunFam" id="2.60.40.10:FF:000088">
    <property type="entry name" value="Butyrophilin subfamily 1 member A1"/>
    <property type="match status" value="2"/>
</dbReference>
<evidence type="ECO:0000259" key="13">
    <source>
        <dbReference type="PROSITE" id="PS50188"/>
    </source>
</evidence>
<feature type="domain" description="Ig-like" evidence="14">
    <location>
        <begin position="406"/>
        <end position="492"/>
    </location>
</feature>
<dbReference type="SMART" id="SM00449">
    <property type="entry name" value="SPRY"/>
    <property type="match status" value="1"/>
</dbReference>
<dbReference type="GO" id="GO:0042110">
    <property type="term" value="P:T cell activation"/>
    <property type="evidence" value="ECO:0007669"/>
    <property type="project" value="UniProtKB-ARBA"/>
</dbReference>
<feature type="domain" description="B30.2/SPRY" evidence="13">
    <location>
        <begin position="535"/>
        <end position="727"/>
    </location>
</feature>
<dbReference type="InterPro" id="IPR013320">
    <property type="entry name" value="ConA-like_dom_sf"/>
</dbReference>
<feature type="domain" description="Ig-like" evidence="14">
    <location>
        <begin position="150"/>
        <end position="230"/>
    </location>
</feature>
<dbReference type="AlphaFoldDB" id="A0A7M4ELM3"/>
<evidence type="ECO:0000256" key="6">
    <source>
        <dbReference type="ARBA" id="ARBA00023136"/>
    </source>
</evidence>
<dbReference type="Pfam" id="PF13765">
    <property type="entry name" value="PRY"/>
    <property type="match status" value="2"/>
</dbReference>
<dbReference type="SMART" id="SM00409">
    <property type="entry name" value="IG"/>
    <property type="match status" value="1"/>
</dbReference>
<feature type="signal peptide" evidence="12">
    <location>
        <begin position="1"/>
        <end position="27"/>
    </location>
</feature>
<dbReference type="InterPro" id="IPR001870">
    <property type="entry name" value="B30.2/SPRY"/>
</dbReference>
<keyword evidence="5 11" id="KW-1133">Transmembrane helix</keyword>
<evidence type="ECO:0000256" key="7">
    <source>
        <dbReference type="ARBA" id="ARBA00023157"/>
    </source>
</evidence>
<reference evidence="15" key="2">
    <citation type="submission" date="2025-09" db="UniProtKB">
        <authorList>
            <consortium name="Ensembl"/>
        </authorList>
    </citation>
    <scope>IDENTIFICATION</scope>
</reference>
<keyword evidence="16" id="KW-1185">Reference proteome</keyword>
<dbReference type="GO" id="GO:0009897">
    <property type="term" value="C:external side of plasma membrane"/>
    <property type="evidence" value="ECO:0007669"/>
    <property type="project" value="TreeGrafter"/>
</dbReference>
<evidence type="ECO:0000259" key="14">
    <source>
        <dbReference type="PROSITE" id="PS50835"/>
    </source>
</evidence>
<dbReference type="SUPFAM" id="SSF49899">
    <property type="entry name" value="Concanavalin A-like lectins/glucanases"/>
    <property type="match status" value="2"/>
</dbReference>
<protein>
    <recommendedName>
        <fullName evidence="17">Butyrophilin subfamily 1 member A1</fullName>
    </recommendedName>
</protein>
<feature type="chain" id="PRO_5029448633" description="Butyrophilin subfamily 1 member A1" evidence="12">
    <location>
        <begin position="28"/>
        <end position="758"/>
    </location>
</feature>
<dbReference type="Gene3D" id="2.60.120.920">
    <property type="match status" value="2"/>
</dbReference>
<dbReference type="PRINTS" id="PR01407">
    <property type="entry name" value="BUTYPHLNCDUF"/>
</dbReference>
<sequence length="758" mass="83273">MGAQHPSFDTALASAFLILCHQAASVASSTGHFEVITPNPVVSVLLGKEALLVCQLLPAHNAEAMEIRWTQIRDDKEKLIYQKGRNEIQGEAYRDQTDLLTSAMQGGIVSLLIRNVTLADQGKYGCDFQSPDFFNSAEQELQVTSSGSDPHLHLTRDENGGIRVTCLSAGWYPKPRLFWTNSRGETLRPDFEGEDDHDGGLFNLSSSLVVMESSDPALSCTVRPSSLSLGRMSSLLIADTLFPRPSRQRTGLIVFLVMLCCSVIVFVVCLRIHRAKGKIKKKLDSKPVFDKAALEAVTLDPNTAHPSLVVSTDQRSVTARDMLQPVPNNSESSGKAWCRRGSAELPLPRAGAKPAGCLPPPAMWASSAALGPDWTGSCCLLRDAVAITICLLLCVQTSASDSGSDPLLHIMIDDSGGIRVTCLSAGWFPEPQLLWTNSRGETLSPDSQEKDSSDRSLFNLSSSVVLTESSDPVLSCTVRPSSPDPEKKTSISITGLFPQSSPEKAVLWVLLTVALLLSLLGAYLFRRFCKEHEEASKELELRQFLKAVSLSAAEVNLAEDTAYPCFILSEDRRSVTHGAIWKDVPQTTKRFSCLPCVLASKSFRSGKWYWDVEVGSWGSWAIGVAKVSVERTGEFLLFPDMGVWALQCMEGQWEALTIPRTRLCMEEKPRKIRVQVDCERQSVSFYEAEDLAHIFTFPCCSWELVSPFFALWTMGTELRILPPGCLGREESSHVSCDPDVDDESVPLSFGQLQGRVRT</sequence>
<dbReference type="PROSITE" id="PS50188">
    <property type="entry name" value="B302_SPRY"/>
    <property type="match status" value="1"/>
</dbReference>
<dbReference type="FunFam" id="2.60.40.10:FF:000142">
    <property type="entry name" value="V-set domain-containing T-cell activation inhibitor 1"/>
    <property type="match status" value="1"/>
</dbReference>
<comment type="subcellular location">
    <subcellularLocation>
        <location evidence="1">Membrane</location>
        <topology evidence="1">Single-pass type I membrane protein</topology>
    </subcellularLocation>
</comment>
<organism evidence="15 16">
    <name type="scientific">Crocodylus porosus</name>
    <name type="common">Saltwater crocodile</name>
    <name type="synonym">Estuarine crocodile</name>
    <dbReference type="NCBI Taxonomy" id="8502"/>
    <lineage>
        <taxon>Eukaryota</taxon>
        <taxon>Metazoa</taxon>
        <taxon>Chordata</taxon>
        <taxon>Craniata</taxon>
        <taxon>Vertebrata</taxon>
        <taxon>Euteleostomi</taxon>
        <taxon>Archelosauria</taxon>
        <taxon>Archosauria</taxon>
        <taxon>Crocodylia</taxon>
        <taxon>Longirostres</taxon>
        <taxon>Crocodylidae</taxon>
        <taxon>Crocodylus</taxon>
    </lineage>
</organism>
<evidence type="ECO:0000256" key="11">
    <source>
        <dbReference type="SAM" id="Phobius"/>
    </source>
</evidence>
<comment type="similarity">
    <text evidence="10">Belongs to the SKINT family.</text>
</comment>
<dbReference type="PANTHER" id="PTHR24100">
    <property type="entry name" value="BUTYROPHILIN"/>
    <property type="match status" value="1"/>
</dbReference>
<keyword evidence="7" id="KW-1015">Disulfide bond</keyword>
<dbReference type="PANTHER" id="PTHR24100:SF149">
    <property type="entry name" value="BG-LIKE ANTIGEN 1-RELATED"/>
    <property type="match status" value="1"/>
</dbReference>
<dbReference type="PROSITE" id="PS50835">
    <property type="entry name" value="IG_LIKE"/>
    <property type="match status" value="3"/>
</dbReference>
<feature type="domain" description="Ig-like" evidence="14">
    <location>
        <begin position="47"/>
        <end position="144"/>
    </location>
</feature>
<evidence type="ECO:0000256" key="12">
    <source>
        <dbReference type="SAM" id="SignalP"/>
    </source>
</evidence>
<evidence type="ECO:0000256" key="2">
    <source>
        <dbReference type="ARBA" id="ARBA00007591"/>
    </source>
</evidence>
<comment type="similarity">
    <text evidence="2">Belongs to the immunoglobulin superfamily. BTN/MOG family.</text>
</comment>
<evidence type="ECO:0000256" key="4">
    <source>
        <dbReference type="ARBA" id="ARBA00022729"/>
    </source>
</evidence>
<dbReference type="GO" id="GO:0050863">
    <property type="term" value="P:regulation of T cell activation"/>
    <property type="evidence" value="ECO:0007669"/>
    <property type="project" value="UniProtKB-ARBA"/>
</dbReference>
<dbReference type="GO" id="GO:0050852">
    <property type="term" value="P:T cell receptor signaling pathway"/>
    <property type="evidence" value="ECO:0007669"/>
    <property type="project" value="TreeGrafter"/>
</dbReference>
<dbReference type="InterPro" id="IPR013106">
    <property type="entry name" value="Ig_V-set"/>
</dbReference>
<evidence type="ECO:0000256" key="1">
    <source>
        <dbReference type="ARBA" id="ARBA00004479"/>
    </source>
</evidence>
<dbReference type="Pfam" id="PF22705">
    <property type="entry name" value="C2-set_3"/>
    <property type="match status" value="2"/>
</dbReference>
<dbReference type="GO" id="GO:0001817">
    <property type="term" value="P:regulation of cytokine production"/>
    <property type="evidence" value="ECO:0007669"/>
    <property type="project" value="TreeGrafter"/>
</dbReference>
<evidence type="ECO:0000313" key="15">
    <source>
        <dbReference type="Ensembl" id="ENSCPRP00005010849.1"/>
    </source>
</evidence>
<keyword evidence="6 11" id="KW-0472">Membrane</keyword>
<evidence type="ECO:0000313" key="16">
    <source>
        <dbReference type="Proteomes" id="UP000594220"/>
    </source>
</evidence>
<dbReference type="InterPro" id="IPR007110">
    <property type="entry name" value="Ig-like_dom"/>
</dbReference>
<reference evidence="15" key="1">
    <citation type="submission" date="2025-08" db="UniProtKB">
        <authorList>
            <consortium name="Ensembl"/>
        </authorList>
    </citation>
    <scope>IDENTIFICATION</scope>
</reference>
<evidence type="ECO:0000256" key="10">
    <source>
        <dbReference type="ARBA" id="ARBA00038221"/>
    </source>
</evidence>
<evidence type="ECO:0000256" key="5">
    <source>
        <dbReference type="ARBA" id="ARBA00022989"/>
    </source>
</evidence>
<keyword evidence="4 12" id="KW-0732">Signal</keyword>
<keyword evidence="9" id="KW-0393">Immunoglobulin domain</keyword>
<dbReference type="GeneTree" id="ENSGT01120000271914"/>
<dbReference type="InterPro" id="IPR050504">
    <property type="entry name" value="IgSF_BTN/MOG"/>
</dbReference>
<dbReference type="Pfam" id="PF00622">
    <property type="entry name" value="SPRY"/>
    <property type="match status" value="1"/>
</dbReference>
<dbReference type="GO" id="GO:0005102">
    <property type="term" value="F:signaling receptor binding"/>
    <property type="evidence" value="ECO:0007669"/>
    <property type="project" value="TreeGrafter"/>
</dbReference>
<dbReference type="InterPro" id="IPR036179">
    <property type="entry name" value="Ig-like_dom_sf"/>
</dbReference>
<dbReference type="Proteomes" id="UP000594220">
    <property type="component" value="Unplaced"/>
</dbReference>
<proteinExistence type="inferred from homology"/>
<dbReference type="GO" id="GO:1903037">
    <property type="term" value="P:regulation of leukocyte cell-cell adhesion"/>
    <property type="evidence" value="ECO:0007669"/>
    <property type="project" value="UniProtKB-ARBA"/>
</dbReference>
<feature type="transmembrane region" description="Helical" evidence="11">
    <location>
        <begin position="505"/>
        <end position="525"/>
    </location>
</feature>
<dbReference type="InterPro" id="IPR003879">
    <property type="entry name" value="Butyrophylin_SPRY"/>
</dbReference>
<dbReference type="InterPro" id="IPR053896">
    <property type="entry name" value="BTN3A2-like_Ig-C"/>
</dbReference>
<dbReference type="InterPro" id="IPR013783">
    <property type="entry name" value="Ig-like_fold"/>
</dbReference>
<keyword evidence="8" id="KW-0325">Glycoprotein</keyword>
<dbReference type="Gene3D" id="2.60.40.10">
    <property type="entry name" value="Immunoglobulins"/>
    <property type="match status" value="3"/>
</dbReference>
<dbReference type="Ensembl" id="ENSCPRT00005012794.1">
    <property type="protein sequence ID" value="ENSCPRP00005010849.1"/>
    <property type="gene ID" value="ENSCPRG00005007748.1"/>
</dbReference>
<dbReference type="InterPro" id="IPR043136">
    <property type="entry name" value="B30.2/SPRY_sf"/>
</dbReference>
<dbReference type="InterPro" id="IPR003877">
    <property type="entry name" value="SPRY_dom"/>
</dbReference>
<evidence type="ECO:0000256" key="9">
    <source>
        <dbReference type="ARBA" id="ARBA00023319"/>
    </source>
</evidence>
<dbReference type="CDD" id="cd13733">
    <property type="entry name" value="SPRY_PRY_C-I_1"/>
    <property type="match status" value="1"/>
</dbReference>
<evidence type="ECO:0008006" key="17">
    <source>
        <dbReference type="Google" id="ProtNLM"/>
    </source>
</evidence>
<dbReference type="OMA" id="TCLSAGW"/>